<keyword evidence="2" id="KW-0732">Signal</keyword>
<sequence>MPRLRPILRFCAAALAIATIAFWAAKGAHPGWSMDKVPVTLVDEITEIEYTTYEEHFVPGLEYLAGGIAAAAVLFGLSFLVRSQPA</sequence>
<reference evidence="3" key="1">
    <citation type="submission" date="2023-03" db="EMBL/GenBank/DDBJ databases">
        <title>Lomoglobus Profundus gen. nov., sp. nov., a novel member of the phylum Verrucomicrobia, isolated from deep-marine sediment of South China Sea.</title>
        <authorList>
            <person name="Ahmad T."/>
            <person name="Ishaq S.E."/>
            <person name="Wang F."/>
        </authorList>
    </citation>
    <scope>NUCLEOTIDE SEQUENCE</scope>
    <source>
        <strain evidence="3">LMO-M01</strain>
    </source>
</reference>
<evidence type="ECO:0000256" key="1">
    <source>
        <dbReference type="SAM" id="Phobius"/>
    </source>
</evidence>
<evidence type="ECO:0008006" key="5">
    <source>
        <dbReference type="Google" id="ProtNLM"/>
    </source>
</evidence>
<organism evidence="3 4">
    <name type="scientific">Synoicihabitans lomoniglobus</name>
    <dbReference type="NCBI Taxonomy" id="2909285"/>
    <lineage>
        <taxon>Bacteria</taxon>
        <taxon>Pseudomonadati</taxon>
        <taxon>Verrucomicrobiota</taxon>
        <taxon>Opitutia</taxon>
        <taxon>Opitutales</taxon>
        <taxon>Opitutaceae</taxon>
        <taxon>Synoicihabitans</taxon>
    </lineage>
</organism>
<keyword evidence="1" id="KW-0472">Membrane</keyword>
<keyword evidence="1" id="KW-1133">Transmembrane helix</keyword>
<accession>A0AAF0CQ23</accession>
<protein>
    <recommendedName>
        <fullName evidence="5">PDGLE domain-containing protein</fullName>
    </recommendedName>
</protein>
<dbReference type="RefSeq" id="WP_330927810.1">
    <property type="nucleotide sequence ID" value="NZ_CP119075.1"/>
</dbReference>
<keyword evidence="1" id="KW-0812">Transmembrane</keyword>
<name>A0AAF0CQ23_9BACT</name>
<dbReference type="AlphaFoldDB" id="A0AAF0CQ23"/>
<feature type="signal peptide" evidence="2">
    <location>
        <begin position="1"/>
        <end position="23"/>
    </location>
</feature>
<feature type="chain" id="PRO_5041900910" description="PDGLE domain-containing protein" evidence="2">
    <location>
        <begin position="24"/>
        <end position="86"/>
    </location>
</feature>
<dbReference type="KEGG" id="slom:PXH66_03675"/>
<gene>
    <name evidence="3" type="ORF">PXH66_03675</name>
</gene>
<feature type="transmembrane region" description="Helical" evidence="1">
    <location>
        <begin position="63"/>
        <end position="81"/>
    </location>
</feature>
<keyword evidence="4" id="KW-1185">Reference proteome</keyword>
<evidence type="ECO:0000313" key="4">
    <source>
        <dbReference type="Proteomes" id="UP001218638"/>
    </source>
</evidence>
<proteinExistence type="predicted"/>
<evidence type="ECO:0000256" key="2">
    <source>
        <dbReference type="SAM" id="SignalP"/>
    </source>
</evidence>
<dbReference type="Proteomes" id="UP001218638">
    <property type="component" value="Chromosome"/>
</dbReference>
<evidence type="ECO:0000313" key="3">
    <source>
        <dbReference type="EMBL" id="WED65947.1"/>
    </source>
</evidence>
<dbReference type="EMBL" id="CP119075">
    <property type="protein sequence ID" value="WED65947.1"/>
    <property type="molecule type" value="Genomic_DNA"/>
</dbReference>